<dbReference type="Pfam" id="PF10342">
    <property type="entry name" value="Kre9_KNH"/>
    <property type="match status" value="1"/>
</dbReference>
<dbReference type="Proteomes" id="UP000054007">
    <property type="component" value="Unassembled WGS sequence"/>
</dbReference>
<dbReference type="EMBL" id="KN880551">
    <property type="protein sequence ID" value="KIY66555.1"/>
    <property type="molecule type" value="Genomic_DNA"/>
</dbReference>
<keyword evidence="1 3" id="KW-0732">Signal</keyword>
<dbReference type="InterPro" id="IPR018466">
    <property type="entry name" value="Kre9/Knh1-like_N"/>
</dbReference>
<protein>
    <recommendedName>
        <fullName evidence="4">Yeast cell wall synthesis Kre9/Knh1-like N-terminal domain-containing protein</fullName>
    </recommendedName>
</protein>
<reference evidence="5 6" key="1">
    <citation type="journal article" date="2015" name="Fungal Genet. Biol.">
        <title>Evolution of novel wood decay mechanisms in Agaricales revealed by the genome sequences of Fistulina hepatica and Cylindrobasidium torrendii.</title>
        <authorList>
            <person name="Floudas D."/>
            <person name="Held B.W."/>
            <person name="Riley R."/>
            <person name="Nagy L.G."/>
            <person name="Koehler G."/>
            <person name="Ransdell A.S."/>
            <person name="Younus H."/>
            <person name="Chow J."/>
            <person name="Chiniquy J."/>
            <person name="Lipzen A."/>
            <person name="Tritt A."/>
            <person name="Sun H."/>
            <person name="Haridas S."/>
            <person name="LaButti K."/>
            <person name="Ohm R.A."/>
            <person name="Kues U."/>
            <person name="Blanchette R.A."/>
            <person name="Grigoriev I.V."/>
            <person name="Minto R.E."/>
            <person name="Hibbett D.S."/>
        </authorList>
    </citation>
    <scope>NUCLEOTIDE SEQUENCE [LARGE SCALE GENOMIC DNA]</scope>
    <source>
        <strain evidence="5 6">FP15055 ss-10</strain>
    </source>
</reference>
<feature type="signal peptide" evidence="3">
    <location>
        <begin position="1"/>
        <end position="15"/>
    </location>
</feature>
<dbReference type="InterPro" id="IPR052479">
    <property type="entry name" value="GPI-anchor_Adhesion_Reg"/>
</dbReference>
<dbReference type="OrthoDB" id="5420143at2759"/>
<organism evidence="5 6">
    <name type="scientific">Cylindrobasidium torrendii FP15055 ss-10</name>
    <dbReference type="NCBI Taxonomy" id="1314674"/>
    <lineage>
        <taxon>Eukaryota</taxon>
        <taxon>Fungi</taxon>
        <taxon>Dikarya</taxon>
        <taxon>Basidiomycota</taxon>
        <taxon>Agaricomycotina</taxon>
        <taxon>Agaricomycetes</taxon>
        <taxon>Agaricomycetidae</taxon>
        <taxon>Agaricales</taxon>
        <taxon>Marasmiineae</taxon>
        <taxon>Physalacriaceae</taxon>
        <taxon>Cylindrobasidium</taxon>
    </lineage>
</organism>
<dbReference type="STRING" id="1314674.A0A0D7B8I1"/>
<dbReference type="AlphaFoldDB" id="A0A0D7B8I1"/>
<evidence type="ECO:0000313" key="6">
    <source>
        <dbReference type="Proteomes" id="UP000054007"/>
    </source>
</evidence>
<evidence type="ECO:0000259" key="4">
    <source>
        <dbReference type="Pfam" id="PF10342"/>
    </source>
</evidence>
<dbReference type="PANTHER" id="PTHR35185:SF1">
    <property type="entry name" value="UPF0619 GPI-ANCHORED MEMBRANE PROTEIN C1322.10"/>
    <property type="match status" value="1"/>
</dbReference>
<accession>A0A0D7B8I1</accession>
<feature type="domain" description="Yeast cell wall synthesis Kre9/Knh1-like N-terminal" evidence="4">
    <location>
        <begin position="24"/>
        <end position="107"/>
    </location>
</feature>
<evidence type="ECO:0000256" key="3">
    <source>
        <dbReference type="SAM" id="SignalP"/>
    </source>
</evidence>
<evidence type="ECO:0000256" key="2">
    <source>
        <dbReference type="SAM" id="MobiDB-lite"/>
    </source>
</evidence>
<evidence type="ECO:0000256" key="1">
    <source>
        <dbReference type="ARBA" id="ARBA00022729"/>
    </source>
</evidence>
<gene>
    <name evidence="5" type="ORF">CYLTODRAFT_455298</name>
</gene>
<sequence>MNLLTSLFLAVGAMATLQINDPTEPVRTSSPITISWTSDSNLDPTFSIELINTVFNDKFALANNVNPHGGSVTLALPVVPARDGYTIQFVNIGNIGDVYATSGSFSVEEAASTTSSSTSTSGSSTSSTQSTTTGNTRNAAKTSASDSSASPESTGSNAFNGVAESLRSSVVGILVGHLFGWIAVVAF</sequence>
<name>A0A0D7B8I1_9AGAR</name>
<keyword evidence="6" id="KW-1185">Reference proteome</keyword>
<dbReference type="PANTHER" id="PTHR35185">
    <property type="entry name" value="SERINE/THREONINE-RICH PROTEIN ADG2-RELATED"/>
    <property type="match status" value="1"/>
</dbReference>
<feature type="region of interest" description="Disordered" evidence="2">
    <location>
        <begin position="112"/>
        <end position="156"/>
    </location>
</feature>
<proteinExistence type="predicted"/>
<evidence type="ECO:0000313" key="5">
    <source>
        <dbReference type="EMBL" id="KIY66555.1"/>
    </source>
</evidence>
<feature type="chain" id="PRO_5012723408" description="Yeast cell wall synthesis Kre9/Knh1-like N-terminal domain-containing protein" evidence="3">
    <location>
        <begin position="16"/>
        <end position="187"/>
    </location>
</feature>